<name>A0A1I7EJF3_9BURK</name>
<protein>
    <submittedName>
        <fullName evidence="2">Uncharacterized protein</fullName>
    </submittedName>
</protein>
<evidence type="ECO:0000313" key="3">
    <source>
        <dbReference type="Proteomes" id="UP000198844"/>
    </source>
</evidence>
<proteinExistence type="predicted"/>
<evidence type="ECO:0000313" key="2">
    <source>
        <dbReference type="EMBL" id="SFU24061.1"/>
    </source>
</evidence>
<gene>
    <name evidence="2" type="ORF">SAMN05192563_1024131</name>
</gene>
<dbReference type="AlphaFoldDB" id="A0A1I7EJF3"/>
<keyword evidence="1" id="KW-0472">Membrane</keyword>
<accession>A0A1I7EJF3</accession>
<dbReference type="EMBL" id="FPBH01000024">
    <property type="protein sequence ID" value="SFU24061.1"/>
    <property type="molecule type" value="Genomic_DNA"/>
</dbReference>
<evidence type="ECO:0000256" key="1">
    <source>
        <dbReference type="SAM" id="Phobius"/>
    </source>
</evidence>
<organism evidence="2 3">
    <name type="scientific">Paraburkholderia aspalathi</name>
    <dbReference type="NCBI Taxonomy" id="1324617"/>
    <lineage>
        <taxon>Bacteria</taxon>
        <taxon>Pseudomonadati</taxon>
        <taxon>Pseudomonadota</taxon>
        <taxon>Betaproteobacteria</taxon>
        <taxon>Burkholderiales</taxon>
        <taxon>Burkholderiaceae</taxon>
        <taxon>Paraburkholderia</taxon>
    </lineage>
</organism>
<keyword evidence="1" id="KW-1133">Transmembrane helix</keyword>
<keyword evidence="1" id="KW-0812">Transmembrane</keyword>
<reference evidence="2 3" key="1">
    <citation type="submission" date="2016-10" db="EMBL/GenBank/DDBJ databases">
        <authorList>
            <person name="de Groot N.N."/>
        </authorList>
    </citation>
    <scope>NUCLEOTIDE SEQUENCE [LARGE SCALE GENOMIC DNA]</scope>
    <source>
        <strain evidence="2 3">LMG 27731</strain>
    </source>
</reference>
<feature type="transmembrane region" description="Helical" evidence="1">
    <location>
        <begin position="37"/>
        <end position="56"/>
    </location>
</feature>
<sequence>MRSTTEFPVRALACLTSLGILTYGTRGLALHQHLHMAYLALTAVGIVTGALFTATWSPKA</sequence>
<dbReference type="Proteomes" id="UP000198844">
    <property type="component" value="Unassembled WGS sequence"/>
</dbReference>